<reference evidence="4" key="2">
    <citation type="submission" date="2016-02" db="EMBL/GenBank/DDBJ databases">
        <title>The draft genome sequence of the rumen methanogen Methanobrevibacter olleyae YLM1.</title>
        <authorList>
            <consortium name="New Zealand Agricultural Greenhouse Gas Research Centre/Pastoral Greenhouse Gas Research Consortium"/>
            <person name="Kelly W.J."/>
            <person name="Li D."/>
            <person name="Lambie S.C."/>
            <person name="Attwood G.T."/>
            <person name="Altermann E."/>
            <person name="Leahy S.C."/>
        </authorList>
    </citation>
    <scope>NUCLEOTIDE SEQUENCE [LARGE SCALE GENOMIC DNA]</scope>
    <source>
        <strain evidence="4">YLM1</strain>
    </source>
</reference>
<dbReference type="KEGG" id="mol:YLM1_0517"/>
<evidence type="ECO:0000313" key="2">
    <source>
        <dbReference type="EMBL" id="AMK15074.1"/>
    </source>
</evidence>
<evidence type="ECO:0000313" key="4">
    <source>
        <dbReference type="Proteomes" id="UP000066376"/>
    </source>
</evidence>
<proteinExistence type="predicted"/>
<name>A0A126QZ36_METOL</name>
<dbReference type="EMBL" id="FOTL01000009">
    <property type="protein sequence ID" value="SFL39548.1"/>
    <property type="molecule type" value="Genomic_DNA"/>
</dbReference>
<evidence type="ECO:0000313" key="3">
    <source>
        <dbReference type="EMBL" id="SFL39548.1"/>
    </source>
</evidence>
<dbReference type="AlphaFoldDB" id="A0A126QZ36"/>
<organism evidence="2 4">
    <name type="scientific">Methanobrevibacter olleyae</name>
    <dbReference type="NCBI Taxonomy" id="294671"/>
    <lineage>
        <taxon>Archaea</taxon>
        <taxon>Methanobacteriati</taxon>
        <taxon>Methanobacteriota</taxon>
        <taxon>Methanomada group</taxon>
        <taxon>Methanobacteria</taxon>
        <taxon>Methanobacteriales</taxon>
        <taxon>Methanobacteriaceae</taxon>
        <taxon>Methanobrevibacter</taxon>
    </lineage>
</organism>
<dbReference type="Proteomes" id="UP000183442">
    <property type="component" value="Unassembled WGS sequence"/>
</dbReference>
<reference evidence="2 4" key="1">
    <citation type="journal article" date="2016" name="Genome Announc.">
        <title>Draft Genome Sequence of the Rumen Methanogen Methanobrevibacter olleyae YLM1.</title>
        <authorList>
            <person name="Kelly W.J."/>
            <person name="Li D."/>
            <person name="Lambie S.C."/>
            <person name="Cox F."/>
            <person name="Attwood G.T."/>
            <person name="Altermann E."/>
            <person name="Leahy S.C."/>
        </authorList>
    </citation>
    <scope>NUCLEOTIDE SEQUENCE [LARGE SCALE GENOMIC DNA]</scope>
    <source>
        <strain evidence="2 4">YLM1</strain>
    </source>
</reference>
<dbReference type="EMBL" id="CP014265">
    <property type="protein sequence ID" value="AMK15074.1"/>
    <property type="molecule type" value="Genomic_DNA"/>
</dbReference>
<gene>
    <name evidence="3" type="ORF">SAMN02910297_00766</name>
    <name evidence="2" type="ORF">YLM1_0517</name>
</gene>
<keyword evidence="1" id="KW-1133">Transmembrane helix</keyword>
<accession>A0A126QZ36</accession>
<dbReference type="OrthoDB" id="77767at2157"/>
<keyword evidence="1" id="KW-0812">Transmembrane</keyword>
<keyword evidence="1" id="KW-0472">Membrane</keyword>
<protein>
    <submittedName>
        <fullName evidence="2">Uncharacterized protein</fullName>
    </submittedName>
</protein>
<dbReference type="PATRIC" id="fig|294671.3.peg.536"/>
<dbReference type="RefSeq" id="WP_067146019.1">
    <property type="nucleotide sequence ID" value="NZ_CP014265.1"/>
</dbReference>
<feature type="transmembrane region" description="Helical" evidence="1">
    <location>
        <begin position="22"/>
        <end position="40"/>
    </location>
</feature>
<dbReference type="STRING" id="294671.YLM1_0517"/>
<reference evidence="5" key="4">
    <citation type="submission" date="2016-10" db="EMBL/GenBank/DDBJ databases">
        <authorList>
            <person name="Varghese N."/>
        </authorList>
    </citation>
    <scope>NUCLEOTIDE SEQUENCE [LARGE SCALE GENOMIC DNA]</scope>
    <source>
        <strain evidence="5">DSM 16632</strain>
    </source>
</reference>
<evidence type="ECO:0000313" key="5">
    <source>
        <dbReference type="Proteomes" id="UP000183442"/>
    </source>
</evidence>
<feature type="transmembrane region" description="Helical" evidence="1">
    <location>
        <begin position="47"/>
        <end position="70"/>
    </location>
</feature>
<dbReference type="Proteomes" id="UP000066376">
    <property type="component" value="Chromosome"/>
</dbReference>
<keyword evidence="4" id="KW-1185">Reference proteome</keyword>
<evidence type="ECO:0000256" key="1">
    <source>
        <dbReference type="SAM" id="Phobius"/>
    </source>
</evidence>
<sequence length="76" mass="8871">MPFGPSGSRPFPFDYRKTLNKVFILVGILIIVYAVLWILAELKLIPLIVYALFPQFVLLLVGIFIFYQAYSRRNLY</sequence>
<reference evidence="3" key="3">
    <citation type="submission" date="2016-10" db="EMBL/GenBank/DDBJ databases">
        <authorList>
            <person name="de Groot N.N."/>
        </authorList>
    </citation>
    <scope>NUCLEOTIDE SEQUENCE [LARGE SCALE GENOMIC DNA]</scope>
    <source>
        <strain evidence="3">DSM 16632</strain>
    </source>
</reference>
<dbReference type="GeneID" id="28488817"/>